<accession>A0A1G2MVW7</accession>
<evidence type="ECO:0008006" key="4">
    <source>
        <dbReference type="Google" id="ProtNLM"/>
    </source>
</evidence>
<dbReference type="PANTHER" id="PTHR36507:SF1">
    <property type="entry name" value="BLL1555 PROTEIN"/>
    <property type="match status" value="1"/>
</dbReference>
<feature type="compositionally biased region" description="Low complexity" evidence="1">
    <location>
        <begin position="43"/>
        <end position="59"/>
    </location>
</feature>
<feature type="compositionally biased region" description="Polar residues" evidence="1">
    <location>
        <begin position="62"/>
        <end position="71"/>
    </location>
</feature>
<proteinExistence type="predicted"/>
<dbReference type="Gene3D" id="2.60.40.420">
    <property type="entry name" value="Cupredoxins - blue copper proteins"/>
    <property type="match status" value="1"/>
</dbReference>
<dbReference type="EMBL" id="MHRP01000002">
    <property type="protein sequence ID" value="OHA28016.1"/>
    <property type="molecule type" value="Genomic_DNA"/>
</dbReference>
<gene>
    <name evidence="2" type="ORF">A3D56_00265</name>
</gene>
<dbReference type="SUPFAM" id="SSF49503">
    <property type="entry name" value="Cupredoxins"/>
    <property type="match status" value="1"/>
</dbReference>
<comment type="caution">
    <text evidence="2">The sequence shown here is derived from an EMBL/GenBank/DDBJ whole genome shotgun (WGS) entry which is preliminary data.</text>
</comment>
<name>A0A1G2MVW7_9BACT</name>
<sequence>MEKSNKTIVGLIIAAIVIIGIVLATKPPASTPTSTTNKEAVVTPKTSAPTSGTTKTTPKVQPRTQTQSSTIPEIGPKPATVQVNYTDTGFMPPALQIKIGQTVRFLNDSSSGMWVASGPHPTHTGYPGFDEGQIVFRGSIYEFTFDKLGTWSYHNHINETKMGTIIVK</sequence>
<protein>
    <recommendedName>
        <fullName evidence="4">EfeO-type cupredoxin-like domain-containing protein</fullName>
    </recommendedName>
</protein>
<dbReference type="Proteomes" id="UP000177943">
    <property type="component" value="Unassembled WGS sequence"/>
</dbReference>
<evidence type="ECO:0000313" key="2">
    <source>
        <dbReference type="EMBL" id="OHA28016.1"/>
    </source>
</evidence>
<dbReference type="PANTHER" id="PTHR36507">
    <property type="entry name" value="BLL1555 PROTEIN"/>
    <property type="match status" value="1"/>
</dbReference>
<reference evidence="2 3" key="1">
    <citation type="journal article" date="2016" name="Nat. Commun.">
        <title>Thousands of microbial genomes shed light on interconnected biogeochemical processes in an aquifer system.</title>
        <authorList>
            <person name="Anantharaman K."/>
            <person name="Brown C.T."/>
            <person name="Hug L.A."/>
            <person name="Sharon I."/>
            <person name="Castelle C.J."/>
            <person name="Probst A.J."/>
            <person name="Thomas B.C."/>
            <person name="Singh A."/>
            <person name="Wilkins M.J."/>
            <person name="Karaoz U."/>
            <person name="Brodie E.L."/>
            <person name="Williams K.H."/>
            <person name="Hubbard S.S."/>
            <person name="Banfield J.F."/>
        </authorList>
    </citation>
    <scope>NUCLEOTIDE SEQUENCE [LARGE SCALE GENOMIC DNA]</scope>
</reference>
<dbReference type="InterPro" id="IPR008972">
    <property type="entry name" value="Cupredoxin"/>
</dbReference>
<organism evidence="2 3">
    <name type="scientific">Candidatus Taylorbacteria bacterium RIFCSPHIGHO2_02_FULL_45_35</name>
    <dbReference type="NCBI Taxonomy" id="1802311"/>
    <lineage>
        <taxon>Bacteria</taxon>
        <taxon>Candidatus Tayloriibacteriota</taxon>
    </lineage>
</organism>
<feature type="region of interest" description="Disordered" evidence="1">
    <location>
        <begin position="28"/>
        <end position="78"/>
    </location>
</feature>
<dbReference type="InterPro" id="IPR052721">
    <property type="entry name" value="ET_Amicyanin"/>
</dbReference>
<evidence type="ECO:0000256" key="1">
    <source>
        <dbReference type="SAM" id="MobiDB-lite"/>
    </source>
</evidence>
<evidence type="ECO:0000313" key="3">
    <source>
        <dbReference type="Proteomes" id="UP000177943"/>
    </source>
</evidence>
<dbReference type="AlphaFoldDB" id="A0A1G2MVW7"/>